<proteinExistence type="predicted"/>
<comment type="caution">
    <text evidence="1">The sequence shown here is derived from an EMBL/GenBank/DDBJ whole genome shotgun (WGS) entry which is preliminary data.</text>
</comment>
<sequence length="212" mass="23645">MSGSPWTSHWPHITRNREQAAEWLDSWQFPHVRWERPLPEFPSPYLGFSREQLDVFERMFSASGDHYQWIVAGQPEIAEIAEAHAVWEFNAQHAFQLLQVQLVLIPDPDFIAAVCVDCMRASGVDTLADLAEDHAGAQHYHDWFARMVVTACDSGGASGTGRRDRTKIGFRCLATASHPGMVAAVLELTPTEHTLDGTPLADLPEYAPEPPS</sequence>
<reference evidence="1 2" key="1">
    <citation type="submission" date="2019-05" db="EMBL/GenBank/DDBJ databases">
        <title>Genomes sequences of two Nocardia cyriacigeorgica environmental isolates, type strains Nocardia asteroides ATCC 19247 and Nocardia cyriacigeorgica DSM 44484.</title>
        <authorList>
            <person name="Vautrin F."/>
            <person name="Bergeron E."/>
            <person name="Dubost A."/>
            <person name="Abrouk D."/>
            <person name="Rodriguez Nava V."/>
            <person name="Pujic P."/>
        </authorList>
    </citation>
    <scope>NUCLEOTIDE SEQUENCE [LARGE SCALE GENOMIC DNA]</scope>
    <source>
        <strain evidence="1 2">EML 446</strain>
    </source>
</reference>
<accession>A0A5R8NXT0</accession>
<evidence type="ECO:0000313" key="2">
    <source>
        <dbReference type="Proteomes" id="UP000306378"/>
    </source>
</evidence>
<protein>
    <submittedName>
        <fullName evidence="1">Uncharacterized protein</fullName>
    </submittedName>
</protein>
<dbReference type="RefSeq" id="WP_138446741.1">
    <property type="nucleotide sequence ID" value="NZ_VBUT01000002.1"/>
</dbReference>
<evidence type="ECO:0000313" key="1">
    <source>
        <dbReference type="EMBL" id="TLF81114.1"/>
    </source>
</evidence>
<organism evidence="1 2">
    <name type="scientific">Nocardia cyriacigeorgica</name>
    <dbReference type="NCBI Taxonomy" id="135487"/>
    <lineage>
        <taxon>Bacteria</taxon>
        <taxon>Bacillati</taxon>
        <taxon>Actinomycetota</taxon>
        <taxon>Actinomycetes</taxon>
        <taxon>Mycobacteriales</taxon>
        <taxon>Nocardiaceae</taxon>
        <taxon>Nocardia</taxon>
    </lineage>
</organism>
<dbReference type="AlphaFoldDB" id="A0A5R8NXT0"/>
<name>A0A5R8NXT0_9NOCA</name>
<gene>
    <name evidence="1" type="ORF">FEK34_05540</name>
</gene>
<dbReference type="Proteomes" id="UP000306378">
    <property type="component" value="Unassembled WGS sequence"/>
</dbReference>
<dbReference type="EMBL" id="VBUT01000002">
    <property type="protein sequence ID" value="TLF81114.1"/>
    <property type="molecule type" value="Genomic_DNA"/>
</dbReference>